<name>A0A1N7CIU2_9ACTN</name>
<gene>
    <name evidence="1" type="ORF">SAMN05421833_11211</name>
</gene>
<sequence length="109" mass="12135">MPEALKELRVGNDELVDADHMPAALTAGTLVFGDGATQVFTSDGHTTYTEHGRPSRGDWWVLGDGKFVSFWPPDYQATYVVRWVVEEGVITGLTFTETERGARFEGHYL</sequence>
<dbReference type="EMBL" id="FTNI01000012">
    <property type="protein sequence ID" value="SIR63397.1"/>
    <property type="molecule type" value="Genomic_DNA"/>
</dbReference>
<organism evidence="1 2">
    <name type="scientific">Microbispora rosea</name>
    <dbReference type="NCBI Taxonomy" id="58117"/>
    <lineage>
        <taxon>Bacteria</taxon>
        <taxon>Bacillati</taxon>
        <taxon>Actinomycetota</taxon>
        <taxon>Actinomycetes</taxon>
        <taxon>Streptosporangiales</taxon>
        <taxon>Streptosporangiaceae</taxon>
        <taxon>Microbispora</taxon>
    </lineage>
</organism>
<keyword evidence="2" id="KW-1185">Reference proteome</keyword>
<proteinExistence type="predicted"/>
<evidence type="ECO:0000313" key="1">
    <source>
        <dbReference type="EMBL" id="SIR63397.1"/>
    </source>
</evidence>
<dbReference type="RefSeq" id="WP_076436037.1">
    <property type="nucleotide sequence ID" value="NZ_CP192071.1"/>
</dbReference>
<evidence type="ECO:0000313" key="2">
    <source>
        <dbReference type="Proteomes" id="UP000186096"/>
    </source>
</evidence>
<dbReference type="AlphaFoldDB" id="A0A1N7CIU2"/>
<dbReference type="Proteomes" id="UP000186096">
    <property type="component" value="Unassembled WGS sequence"/>
</dbReference>
<protein>
    <submittedName>
        <fullName evidence="1">Uncharacterized protein</fullName>
    </submittedName>
</protein>
<reference evidence="2" key="1">
    <citation type="submission" date="2017-01" db="EMBL/GenBank/DDBJ databases">
        <authorList>
            <person name="Varghese N."/>
            <person name="Submissions S."/>
        </authorList>
    </citation>
    <scope>NUCLEOTIDE SEQUENCE [LARGE SCALE GENOMIC DNA]</scope>
    <source>
        <strain evidence="2">ATCC 12950</strain>
    </source>
</reference>
<accession>A0A1N7CIU2</accession>